<keyword evidence="1" id="KW-0812">Transmembrane</keyword>
<feature type="transmembrane region" description="Helical" evidence="1">
    <location>
        <begin position="313"/>
        <end position="333"/>
    </location>
</feature>
<feature type="transmembrane region" description="Helical" evidence="1">
    <location>
        <begin position="31"/>
        <end position="51"/>
    </location>
</feature>
<keyword evidence="1" id="KW-0472">Membrane</keyword>
<comment type="caution">
    <text evidence="2">The sequence shown here is derived from an EMBL/GenBank/DDBJ whole genome shotgun (WGS) entry which is preliminary data.</text>
</comment>
<feature type="transmembrane region" description="Helical" evidence="1">
    <location>
        <begin position="183"/>
        <end position="204"/>
    </location>
</feature>
<dbReference type="Proteomes" id="UP000224563">
    <property type="component" value="Unassembled WGS sequence"/>
</dbReference>
<gene>
    <name evidence="2" type="ORF">CSX02_09320</name>
</gene>
<dbReference type="AlphaFoldDB" id="A0A2G3E1M6"/>
<accession>A0A2G3E1M6</accession>
<feature type="transmembrane region" description="Helical" evidence="1">
    <location>
        <begin position="236"/>
        <end position="264"/>
    </location>
</feature>
<keyword evidence="1" id="KW-1133">Transmembrane helix</keyword>
<proteinExistence type="predicted"/>
<evidence type="ECO:0000313" key="2">
    <source>
        <dbReference type="EMBL" id="PHU37197.1"/>
    </source>
</evidence>
<feature type="transmembrane region" description="Helical" evidence="1">
    <location>
        <begin position="63"/>
        <end position="80"/>
    </location>
</feature>
<feature type="transmembrane region" description="Helical" evidence="1">
    <location>
        <begin position="7"/>
        <end position="25"/>
    </location>
</feature>
<feature type="transmembrane region" description="Helical" evidence="1">
    <location>
        <begin position="115"/>
        <end position="136"/>
    </location>
</feature>
<evidence type="ECO:0000256" key="1">
    <source>
        <dbReference type="SAM" id="Phobius"/>
    </source>
</evidence>
<reference evidence="2 3" key="2">
    <citation type="submission" date="2017-10" db="EMBL/GenBank/DDBJ databases">
        <authorList>
            <person name="Banno H."/>
            <person name="Chua N.-H."/>
        </authorList>
    </citation>
    <scope>NUCLEOTIDE SEQUENCE [LARGE SCALE GENOMIC DNA]</scope>
    <source>
        <strain evidence="2 3">JK623</strain>
    </source>
</reference>
<feature type="transmembrane region" description="Helical" evidence="1">
    <location>
        <begin position="142"/>
        <end position="162"/>
    </location>
</feature>
<keyword evidence="3" id="KW-1185">Reference proteome</keyword>
<name>A0A2G3E1M6_9FIRM</name>
<evidence type="ECO:0008006" key="4">
    <source>
        <dbReference type="Google" id="ProtNLM"/>
    </source>
</evidence>
<sequence length="337" mass="36191">MNVAIYAVAHMFVDCACAFAMYGAFMGWQNAHIWILVYNYCAFALQMPLGALVDGLRHRGKECSREFALAGVILTGVGIFTHPAVLGIGNALFHVGGGVGCMLEDERHGRQGKDFGVFVAPGALGLFLGMKLATGFGTPNNWMYLLVCVALGLSMITICWMVQSEWQKADAVEAPAKRHLPMVLMLCFLVVGIRSYVGLNSTFAWNKTTALALIATLAIAAGKAGGGFARAKLGTGLMAVVTLIPAAVCFGFGHLAVMGILALFLFQMTMPVTLYLPTVWLPKWKGLIFGLMTFALFLGYLPRYLHATAPETWILGVAASLISLLMILIMEGIGNVD</sequence>
<protein>
    <recommendedName>
        <fullName evidence="4">MFS transporter</fullName>
    </recommendedName>
</protein>
<feature type="transmembrane region" description="Helical" evidence="1">
    <location>
        <begin position="210"/>
        <end position="229"/>
    </location>
</feature>
<reference evidence="2 3" key="1">
    <citation type="submission" date="2017-10" db="EMBL/GenBank/DDBJ databases">
        <title>Resolving the taxonomy of Roseburia spp., Eubacterium rectale and Agathobacter spp. through phylogenomic analysis.</title>
        <authorList>
            <person name="Sheridan P.O."/>
            <person name="Walker A.W."/>
            <person name="Duncan S.H."/>
            <person name="Scott K.P."/>
            <person name="Toole P.W.O."/>
            <person name="Luis P."/>
            <person name="Flint H.J."/>
        </authorList>
    </citation>
    <scope>NUCLEOTIDE SEQUENCE [LARGE SCALE GENOMIC DNA]</scope>
    <source>
        <strain evidence="2 3">JK623</strain>
    </source>
</reference>
<organism evidence="2 3">
    <name type="scientific">Agathobacter ruminis</name>
    <dbReference type="NCBI Taxonomy" id="1712665"/>
    <lineage>
        <taxon>Bacteria</taxon>
        <taxon>Bacillati</taxon>
        <taxon>Bacillota</taxon>
        <taxon>Clostridia</taxon>
        <taxon>Lachnospirales</taxon>
        <taxon>Lachnospiraceae</taxon>
        <taxon>Agathobacter</taxon>
    </lineage>
</organism>
<feature type="transmembrane region" description="Helical" evidence="1">
    <location>
        <begin position="284"/>
        <end position="301"/>
    </location>
</feature>
<dbReference type="RefSeq" id="WP_099386480.1">
    <property type="nucleotide sequence ID" value="NZ_JANSWH010000039.1"/>
</dbReference>
<evidence type="ECO:0000313" key="3">
    <source>
        <dbReference type="Proteomes" id="UP000224563"/>
    </source>
</evidence>
<dbReference type="EMBL" id="PDYG01000074">
    <property type="protein sequence ID" value="PHU37197.1"/>
    <property type="molecule type" value="Genomic_DNA"/>
</dbReference>